<dbReference type="CDD" id="cd18109">
    <property type="entry name" value="SpoU-like_RNA-MTase"/>
    <property type="match status" value="1"/>
</dbReference>
<dbReference type="Pfam" id="PF22435">
    <property type="entry name" value="MRM3-like_sub_bind"/>
    <property type="match status" value="1"/>
</dbReference>
<reference evidence="6" key="2">
    <citation type="journal article" date="2021" name="PeerJ">
        <title>Extensive microbial diversity within the chicken gut microbiome revealed by metagenomics and culture.</title>
        <authorList>
            <person name="Gilroy R."/>
            <person name="Ravi A."/>
            <person name="Getino M."/>
            <person name="Pursley I."/>
            <person name="Horton D.L."/>
            <person name="Alikhan N.F."/>
            <person name="Baker D."/>
            <person name="Gharbi K."/>
            <person name="Hall N."/>
            <person name="Watson M."/>
            <person name="Adriaenssens E.M."/>
            <person name="Foster-Nyarko E."/>
            <person name="Jarju S."/>
            <person name="Secka A."/>
            <person name="Antonio M."/>
            <person name="Oren A."/>
            <person name="Chaudhuri R.R."/>
            <person name="La Ragione R."/>
            <person name="Hildebrand F."/>
            <person name="Pallen M.J."/>
        </authorList>
    </citation>
    <scope>NUCLEOTIDE SEQUENCE</scope>
    <source>
        <strain evidence="6">D3-1215</strain>
    </source>
</reference>
<dbReference type="Proteomes" id="UP000823637">
    <property type="component" value="Unassembled WGS sequence"/>
</dbReference>
<dbReference type="AlphaFoldDB" id="A0A9D9EG86"/>
<keyword evidence="3" id="KW-0808">Transferase</keyword>
<dbReference type="Pfam" id="PF00588">
    <property type="entry name" value="SpoU_methylase"/>
    <property type="match status" value="1"/>
</dbReference>
<dbReference type="EMBL" id="JADIMR010000075">
    <property type="protein sequence ID" value="MBO8447094.1"/>
    <property type="molecule type" value="Genomic_DNA"/>
</dbReference>
<dbReference type="InterPro" id="IPR029026">
    <property type="entry name" value="tRNA_m1G_MTases_N"/>
</dbReference>
<name>A0A9D9EG86_9BACT</name>
<evidence type="ECO:0000313" key="7">
    <source>
        <dbReference type="Proteomes" id="UP000823637"/>
    </source>
</evidence>
<proteinExistence type="inferred from homology"/>
<dbReference type="Gene3D" id="3.30.1330.30">
    <property type="match status" value="1"/>
</dbReference>
<dbReference type="InterPro" id="IPR001537">
    <property type="entry name" value="SpoU_MeTrfase"/>
</dbReference>
<dbReference type="GO" id="GO:0032259">
    <property type="term" value="P:methylation"/>
    <property type="evidence" value="ECO:0007669"/>
    <property type="project" value="UniProtKB-KW"/>
</dbReference>
<accession>A0A9D9EG86</accession>
<evidence type="ECO:0000256" key="1">
    <source>
        <dbReference type="ARBA" id="ARBA00007228"/>
    </source>
</evidence>
<evidence type="ECO:0000259" key="4">
    <source>
        <dbReference type="Pfam" id="PF00588"/>
    </source>
</evidence>
<feature type="domain" description="MRM3-like substrate binding" evidence="5">
    <location>
        <begin position="5"/>
        <end position="84"/>
    </location>
</feature>
<comment type="similarity">
    <text evidence="1">Belongs to the class IV-like SAM-binding methyltransferase superfamily. RNA methyltransferase TrmH family.</text>
</comment>
<protein>
    <submittedName>
        <fullName evidence="6">RNA methyltransferase</fullName>
    </submittedName>
</protein>
<dbReference type="GO" id="GO:0006396">
    <property type="term" value="P:RNA processing"/>
    <property type="evidence" value="ECO:0007669"/>
    <property type="project" value="InterPro"/>
</dbReference>
<keyword evidence="2 6" id="KW-0489">Methyltransferase</keyword>
<sequence>MISKAEIKRIKSLYIKKYRLQEGLFVAEGHKTVGELLPYMDCKVLYAVSPQTLPFKTGQTPVLKISREELCRISNMECPQDVLAVFGIPRHALNAQNLKGRLSVALDGIRDSGNLGTIIRAADWFGVENILCSSDTADAFNPKTVQASSGALARVRLYYVDDLAGFLSSCGMDAYATSLDGDNLYECEFSREGIVVFGNEGNGISEAVKQVCNRKLLIPNYPQGRKTTESLNVGTAAAVTLAEIRRQHLVYGIQPNP</sequence>
<dbReference type="SUPFAM" id="SSF55315">
    <property type="entry name" value="L30e-like"/>
    <property type="match status" value="1"/>
</dbReference>
<evidence type="ECO:0000313" key="6">
    <source>
        <dbReference type="EMBL" id="MBO8447094.1"/>
    </source>
</evidence>
<dbReference type="GO" id="GO:0003723">
    <property type="term" value="F:RNA binding"/>
    <property type="evidence" value="ECO:0007669"/>
    <property type="project" value="InterPro"/>
</dbReference>
<dbReference type="InterPro" id="IPR029064">
    <property type="entry name" value="Ribosomal_eL30-like_sf"/>
</dbReference>
<dbReference type="InterPro" id="IPR051259">
    <property type="entry name" value="rRNA_Methyltransferase"/>
</dbReference>
<reference evidence="6" key="1">
    <citation type="submission" date="2020-10" db="EMBL/GenBank/DDBJ databases">
        <authorList>
            <person name="Gilroy R."/>
        </authorList>
    </citation>
    <scope>NUCLEOTIDE SEQUENCE</scope>
    <source>
        <strain evidence="6">D3-1215</strain>
    </source>
</reference>
<dbReference type="InterPro" id="IPR029028">
    <property type="entry name" value="Alpha/beta_knot_MTases"/>
</dbReference>
<organism evidence="6 7">
    <name type="scientific">Candidatus Enterocola intestinipullorum</name>
    <dbReference type="NCBI Taxonomy" id="2840783"/>
    <lineage>
        <taxon>Bacteria</taxon>
        <taxon>Pseudomonadati</taxon>
        <taxon>Bacteroidota</taxon>
        <taxon>Bacteroidia</taxon>
        <taxon>Bacteroidales</taxon>
        <taxon>Candidatus Enterocola</taxon>
    </lineage>
</organism>
<dbReference type="Gene3D" id="3.40.1280.10">
    <property type="match status" value="1"/>
</dbReference>
<dbReference type="PANTHER" id="PTHR43191">
    <property type="entry name" value="RRNA METHYLTRANSFERASE 3"/>
    <property type="match status" value="1"/>
</dbReference>
<dbReference type="GO" id="GO:0008173">
    <property type="term" value="F:RNA methyltransferase activity"/>
    <property type="evidence" value="ECO:0007669"/>
    <property type="project" value="InterPro"/>
</dbReference>
<gene>
    <name evidence="6" type="ORF">IAC32_05050</name>
</gene>
<evidence type="ECO:0000256" key="3">
    <source>
        <dbReference type="ARBA" id="ARBA00022679"/>
    </source>
</evidence>
<dbReference type="InterPro" id="IPR053888">
    <property type="entry name" value="MRM3-like_sub_bind"/>
</dbReference>
<dbReference type="SUPFAM" id="SSF75217">
    <property type="entry name" value="alpha/beta knot"/>
    <property type="match status" value="1"/>
</dbReference>
<feature type="domain" description="tRNA/rRNA methyltransferase SpoU type" evidence="4">
    <location>
        <begin position="102"/>
        <end position="241"/>
    </location>
</feature>
<evidence type="ECO:0000259" key="5">
    <source>
        <dbReference type="Pfam" id="PF22435"/>
    </source>
</evidence>
<comment type="caution">
    <text evidence="6">The sequence shown here is derived from an EMBL/GenBank/DDBJ whole genome shotgun (WGS) entry which is preliminary data.</text>
</comment>
<evidence type="ECO:0000256" key="2">
    <source>
        <dbReference type="ARBA" id="ARBA00022603"/>
    </source>
</evidence>
<dbReference type="PANTHER" id="PTHR43191:SF2">
    <property type="entry name" value="RRNA METHYLTRANSFERASE 3, MITOCHONDRIAL"/>
    <property type="match status" value="1"/>
</dbReference>